<dbReference type="AlphaFoldDB" id="D3V9Q9"/>
<accession>D3V9Q9</accession>
<dbReference type="PANTHER" id="PTHR24095">
    <property type="entry name" value="ACETYL-COENZYME A SYNTHETASE"/>
    <property type="match status" value="1"/>
</dbReference>
<evidence type="ECO:0000313" key="2">
    <source>
        <dbReference type="EMBL" id="CBJ89297.1"/>
    </source>
</evidence>
<dbReference type="EMBL" id="FN667742">
    <property type="protein sequence ID" value="CBJ89297.1"/>
    <property type="molecule type" value="Genomic_DNA"/>
</dbReference>
<organism evidence="2 3">
    <name type="scientific">Xenorhabdus nematophila (strain ATCC 19061 / DSM 3370 / CCUG 14189 / LMG 1036 / NCIMB 9965 / AN6)</name>
    <dbReference type="NCBI Taxonomy" id="406817"/>
    <lineage>
        <taxon>Bacteria</taxon>
        <taxon>Pseudomonadati</taxon>
        <taxon>Pseudomonadota</taxon>
        <taxon>Gammaproteobacteria</taxon>
        <taxon>Enterobacterales</taxon>
        <taxon>Morganellaceae</taxon>
        <taxon>Xenorhabdus</taxon>
    </lineage>
</organism>
<dbReference type="InterPro" id="IPR025110">
    <property type="entry name" value="AMP-bd_C"/>
</dbReference>
<dbReference type="Proteomes" id="UP000008075">
    <property type="component" value="Chromosome"/>
</dbReference>
<dbReference type="SUPFAM" id="SSF56801">
    <property type="entry name" value="Acetyl-CoA synthetase-like"/>
    <property type="match status" value="1"/>
</dbReference>
<keyword evidence="3" id="KW-1185">Reference proteome</keyword>
<dbReference type="STRING" id="406817.XNC1_1226"/>
<dbReference type="PANTHER" id="PTHR24095:SF14">
    <property type="entry name" value="ACETYL-COENZYME A SYNTHETASE 1"/>
    <property type="match status" value="1"/>
</dbReference>
<proteinExistence type="predicted"/>
<dbReference type="eggNOG" id="COG0365">
    <property type="taxonomic scope" value="Bacteria"/>
</dbReference>
<evidence type="ECO:0000313" key="3">
    <source>
        <dbReference type="Proteomes" id="UP000008075"/>
    </source>
</evidence>
<sequence length="132" mass="14676">MINVSGHRLGTREIEECIARHEGVAEVAVVGIKDEVKGQAAIAFAVLKERREIQNADHFATLEKALMILVDQKIGRVGRPARVYFVSQLPKTRSGKMLRCTMQAICEGREPSNIALIENPASLEVIRNTIFH</sequence>
<dbReference type="HOGENOM" id="CLU_000022_17_10_6"/>
<protein>
    <submittedName>
        <fullName evidence="2">Acetyl-CoA synthetase of the propionate catabolism operon with firefly luciferase-like ATPase domain</fullName>
    </submittedName>
</protein>
<name>D3V9Q9_XENNA</name>
<dbReference type="Pfam" id="PF13193">
    <property type="entry name" value="AMP-binding_C"/>
    <property type="match status" value="1"/>
</dbReference>
<gene>
    <name evidence="2" type="ordered locus">XNC1_1226</name>
</gene>
<evidence type="ECO:0000259" key="1">
    <source>
        <dbReference type="Pfam" id="PF13193"/>
    </source>
</evidence>
<dbReference type="InterPro" id="IPR045851">
    <property type="entry name" value="AMP-bd_C_sf"/>
</dbReference>
<dbReference type="GO" id="GO:0003987">
    <property type="term" value="F:acetate-CoA ligase activity"/>
    <property type="evidence" value="ECO:0007669"/>
    <property type="project" value="TreeGrafter"/>
</dbReference>
<feature type="domain" description="AMP-binding enzyme C-terminal" evidence="1">
    <location>
        <begin position="13"/>
        <end position="96"/>
    </location>
</feature>
<reference evidence="2 3" key="1">
    <citation type="journal article" date="2011" name="PLoS ONE">
        <title>The entomopathogenic bacterial endosymbionts xenorhabdus and photorhabdus: convergent lifestyles from divergent genomes.</title>
        <authorList>
            <person name="Chaston J.M."/>
            <person name="Suen G."/>
            <person name="Tucker S.L."/>
            <person name="Andersen A.W."/>
            <person name="Bhasin A."/>
            <person name="Bode E."/>
            <person name="Bode H.B."/>
            <person name="Brachmann A.O."/>
            <person name="Cowles C.E."/>
            <person name="Cowles K.N."/>
            <person name="Darby C."/>
            <person name="de Leon L."/>
            <person name="Drace K."/>
            <person name="Du Z."/>
            <person name="Givaudan A."/>
            <person name="Herbert Tran E.E."/>
            <person name="Jewell K.A."/>
            <person name="Knack J.J."/>
            <person name="Krasomil-Osterfeld K.C."/>
            <person name="Kukor R."/>
            <person name="Lanois A."/>
            <person name="Latreille P."/>
            <person name="Leimgruber N.K."/>
            <person name="Lipke C.M."/>
            <person name="Liu R."/>
            <person name="Lu X."/>
            <person name="Martens E.C."/>
            <person name="Marri P.R."/>
            <person name="Medigue C."/>
            <person name="Menard M.L."/>
            <person name="Miller N.M."/>
            <person name="Morales-Soto N."/>
            <person name="Norton S."/>
            <person name="Ogier J.C."/>
            <person name="Orchard S.S."/>
            <person name="Park D."/>
            <person name="Park Y."/>
            <person name="Qurollo B.A."/>
            <person name="Sugar D.R."/>
            <person name="Richards G.R."/>
            <person name="Rouy Z."/>
            <person name="Slominski B."/>
            <person name="Slominski K."/>
            <person name="Snyder H."/>
            <person name="Tjaden B.C."/>
            <person name="van der Hoeven R."/>
            <person name="Welch R.D."/>
            <person name="Wheeler C."/>
            <person name="Xiang B."/>
            <person name="Barbazuk B."/>
            <person name="Gaudriault S."/>
            <person name="Goodner B."/>
            <person name="Slater S.C."/>
            <person name="Forst S."/>
            <person name="Goldman B.S."/>
            <person name="Goodrich-Blair H."/>
        </authorList>
    </citation>
    <scope>NUCLEOTIDE SEQUENCE [LARGE SCALE GENOMIC DNA]</scope>
    <source>
        <strain evidence="3">ATCC 19061 / DSM 3370 / CCUG 14189 / LMG 1036 / NCIMB 9965 / AN6</strain>
    </source>
</reference>
<dbReference type="Gene3D" id="3.30.300.30">
    <property type="match status" value="1"/>
</dbReference>
<dbReference type="GO" id="GO:0006085">
    <property type="term" value="P:acetyl-CoA biosynthetic process"/>
    <property type="evidence" value="ECO:0007669"/>
    <property type="project" value="TreeGrafter"/>
</dbReference>
<dbReference type="KEGG" id="xne:XNC1_1226"/>